<dbReference type="GO" id="GO:0006412">
    <property type="term" value="P:translation"/>
    <property type="evidence" value="ECO:0007669"/>
    <property type="project" value="UniProtKB-UniRule"/>
</dbReference>
<keyword evidence="2 5" id="KW-0689">Ribosomal protein</keyword>
<accession>A0A1F5WFH9</accession>
<dbReference type="NCBIfam" id="TIGR00012">
    <property type="entry name" value="L29"/>
    <property type="match status" value="1"/>
</dbReference>
<dbReference type="AlphaFoldDB" id="A0A1F5WFH9"/>
<evidence type="ECO:0000256" key="3">
    <source>
        <dbReference type="ARBA" id="ARBA00023274"/>
    </source>
</evidence>
<proteinExistence type="inferred from homology"/>
<evidence type="ECO:0000256" key="4">
    <source>
        <dbReference type="ARBA" id="ARBA00035204"/>
    </source>
</evidence>
<dbReference type="EMBL" id="MFHQ01000017">
    <property type="protein sequence ID" value="OGF74479.1"/>
    <property type="molecule type" value="Genomic_DNA"/>
</dbReference>
<dbReference type="HAMAP" id="MF_00374">
    <property type="entry name" value="Ribosomal_uL29"/>
    <property type="match status" value="1"/>
</dbReference>
<dbReference type="GO" id="GO:0003735">
    <property type="term" value="F:structural constituent of ribosome"/>
    <property type="evidence" value="ECO:0007669"/>
    <property type="project" value="InterPro"/>
</dbReference>
<name>A0A1F5WFH9_9BACT</name>
<dbReference type="STRING" id="1798338.A3J56_00900"/>
<evidence type="ECO:0000313" key="7">
    <source>
        <dbReference type="Proteomes" id="UP000178406"/>
    </source>
</evidence>
<evidence type="ECO:0000256" key="5">
    <source>
        <dbReference type="HAMAP-Rule" id="MF_00374"/>
    </source>
</evidence>
<comment type="similarity">
    <text evidence="1 5">Belongs to the universal ribosomal protein uL29 family.</text>
</comment>
<dbReference type="Gene3D" id="1.10.287.310">
    <property type="match status" value="1"/>
</dbReference>
<gene>
    <name evidence="5" type="primary">rpmC</name>
    <name evidence="6" type="ORF">A3J56_00900</name>
</gene>
<reference evidence="6 7" key="1">
    <citation type="journal article" date="2016" name="Nat. Commun.">
        <title>Thousands of microbial genomes shed light on interconnected biogeochemical processes in an aquifer system.</title>
        <authorList>
            <person name="Anantharaman K."/>
            <person name="Brown C.T."/>
            <person name="Hug L.A."/>
            <person name="Sharon I."/>
            <person name="Castelle C.J."/>
            <person name="Probst A.J."/>
            <person name="Thomas B.C."/>
            <person name="Singh A."/>
            <person name="Wilkins M.J."/>
            <person name="Karaoz U."/>
            <person name="Brodie E.L."/>
            <person name="Williams K.H."/>
            <person name="Hubbard S.S."/>
            <person name="Banfield J.F."/>
        </authorList>
    </citation>
    <scope>NUCLEOTIDE SEQUENCE [LARGE SCALE GENOMIC DNA]</scope>
</reference>
<keyword evidence="3 5" id="KW-0687">Ribonucleoprotein</keyword>
<dbReference type="InterPro" id="IPR001854">
    <property type="entry name" value="Ribosomal_uL29"/>
</dbReference>
<protein>
    <recommendedName>
        <fullName evidence="4 5">Large ribosomal subunit protein uL29</fullName>
    </recommendedName>
</protein>
<dbReference type="InterPro" id="IPR036049">
    <property type="entry name" value="Ribosomal_uL29_sf"/>
</dbReference>
<evidence type="ECO:0000313" key="6">
    <source>
        <dbReference type="EMBL" id="OGF74479.1"/>
    </source>
</evidence>
<evidence type="ECO:0000256" key="2">
    <source>
        <dbReference type="ARBA" id="ARBA00022980"/>
    </source>
</evidence>
<dbReference type="SUPFAM" id="SSF46561">
    <property type="entry name" value="Ribosomal protein L29 (L29p)"/>
    <property type="match status" value="1"/>
</dbReference>
<dbReference type="GO" id="GO:1990904">
    <property type="term" value="C:ribonucleoprotein complex"/>
    <property type="evidence" value="ECO:0007669"/>
    <property type="project" value="UniProtKB-KW"/>
</dbReference>
<sequence>MKKTQMLQNIRAADPATLRRMITDERIRLLELRIQHRVAPMKNVRQIRQSRRAIARMETILKTTL</sequence>
<evidence type="ECO:0000256" key="1">
    <source>
        <dbReference type="ARBA" id="ARBA00009254"/>
    </source>
</evidence>
<dbReference type="Proteomes" id="UP000178406">
    <property type="component" value="Unassembled WGS sequence"/>
</dbReference>
<dbReference type="Pfam" id="PF00831">
    <property type="entry name" value="Ribosomal_L29"/>
    <property type="match status" value="1"/>
</dbReference>
<dbReference type="GO" id="GO:0005840">
    <property type="term" value="C:ribosome"/>
    <property type="evidence" value="ECO:0007669"/>
    <property type="project" value="UniProtKB-KW"/>
</dbReference>
<organism evidence="6 7">
    <name type="scientific">Candidatus Giovannonibacteria bacterium RIFCSPHIGHO2_02_FULL_46_20</name>
    <dbReference type="NCBI Taxonomy" id="1798338"/>
    <lineage>
        <taxon>Bacteria</taxon>
        <taxon>Candidatus Giovannoniibacteriota</taxon>
    </lineage>
</organism>
<comment type="caution">
    <text evidence="6">The sequence shown here is derived from an EMBL/GenBank/DDBJ whole genome shotgun (WGS) entry which is preliminary data.</text>
</comment>